<dbReference type="GO" id="GO:0005743">
    <property type="term" value="C:mitochondrial inner membrane"/>
    <property type="evidence" value="ECO:0007669"/>
    <property type="project" value="UniProtKB-SubCell"/>
</dbReference>
<evidence type="ECO:0000256" key="10">
    <source>
        <dbReference type="ARBA" id="ARBA00023136"/>
    </source>
</evidence>
<keyword evidence="7 11" id="KW-0809">Transit peptide</keyword>
<evidence type="ECO:0000256" key="1">
    <source>
        <dbReference type="ARBA" id="ARBA00003195"/>
    </source>
</evidence>
<comment type="subcellular location">
    <subcellularLocation>
        <location evidence="11">Mitochondrion inner membrane</location>
        <topology evidence="11">Peripheral membrane protein</topology>
        <orientation evidence="11">Matrix side</orientation>
    </subcellularLocation>
</comment>
<evidence type="ECO:0000313" key="13">
    <source>
        <dbReference type="Proteomes" id="UP001195483"/>
    </source>
</evidence>
<gene>
    <name evidence="12" type="ORF">CHS0354_033567</name>
</gene>
<name>A0AAE0W4Q7_9BIVA</name>
<reference evidence="12" key="1">
    <citation type="journal article" date="2021" name="Genome Biol. Evol.">
        <title>A High-Quality Reference Genome for a Parasitic Bivalve with Doubly Uniparental Inheritance (Bivalvia: Unionida).</title>
        <authorList>
            <person name="Smith C.H."/>
        </authorList>
    </citation>
    <scope>NUCLEOTIDE SEQUENCE</scope>
    <source>
        <strain evidence="12">CHS0354</strain>
    </source>
</reference>
<accession>A0AAE0W4Q7</accession>
<keyword evidence="5 11" id="KW-0679">Respiratory chain</keyword>
<dbReference type="FunFam" id="3.30.160.190:FF:000001">
    <property type="entry name" value="NADH-ubiquinone oxidoreductase 21 kDa subunit mitochondrial"/>
    <property type="match status" value="1"/>
</dbReference>
<keyword evidence="10 11" id="KW-0472">Membrane</keyword>
<dbReference type="InterPro" id="IPR038532">
    <property type="entry name" value="NDUFS4-like_sf"/>
</dbReference>
<dbReference type="Proteomes" id="UP001195483">
    <property type="component" value="Unassembled WGS sequence"/>
</dbReference>
<comment type="caution">
    <text evidence="12">The sequence shown here is derived from an EMBL/GenBank/DDBJ whole genome shotgun (WGS) entry which is preliminary data.</text>
</comment>
<keyword evidence="4 11" id="KW-0813">Transport</keyword>
<reference evidence="12" key="2">
    <citation type="journal article" date="2021" name="Genome Biol. Evol.">
        <title>Developing a high-quality reference genome for a parasitic bivalve with doubly uniparental inheritance (Bivalvia: Unionida).</title>
        <authorList>
            <person name="Smith C.H."/>
        </authorList>
    </citation>
    <scope>NUCLEOTIDE SEQUENCE</scope>
    <source>
        <strain evidence="12">CHS0354</strain>
        <tissue evidence="12">Mantle</tissue>
    </source>
</reference>
<evidence type="ECO:0000256" key="3">
    <source>
        <dbReference type="ARBA" id="ARBA00015796"/>
    </source>
</evidence>
<evidence type="ECO:0000256" key="11">
    <source>
        <dbReference type="RuleBase" id="RU367010"/>
    </source>
</evidence>
<dbReference type="Pfam" id="PF04800">
    <property type="entry name" value="NDUS4"/>
    <property type="match status" value="1"/>
</dbReference>
<dbReference type="EMBL" id="JAEAOA010001967">
    <property type="protein sequence ID" value="KAK3601441.1"/>
    <property type="molecule type" value="Genomic_DNA"/>
</dbReference>
<dbReference type="InterPro" id="IPR006885">
    <property type="entry name" value="NADH_UbQ_FeS_4_mit-like"/>
</dbReference>
<evidence type="ECO:0000256" key="7">
    <source>
        <dbReference type="ARBA" id="ARBA00022946"/>
    </source>
</evidence>
<evidence type="ECO:0000256" key="9">
    <source>
        <dbReference type="ARBA" id="ARBA00023128"/>
    </source>
</evidence>
<evidence type="ECO:0000256" key="5">
    <source>
        <dbReference type="ARBA" id="ARBA00022660"/>
    </source>
</evidence>
<keyword evidence="13" id="KW-1185">Reference proteome</keyword>
<evidence type="ECO:0000313" key="12">
    <source>
        <dbReference type="EMBL" id="KAK3601441.1"/>
    </source>
</evidence>
<comment type="function">
    <text evidence="1 11">Accessory subunit of the mitochondrial membrane respiratory chain NADH dehydrogenase (Complex I), that is believed not to be involved in catalysis. Complex I functions in the transfer of electrons from NADH to the respiratory chain. The immediate electron acceptor for the enzyme is believed to be ubiquinone.</text>
</comment>
<evidence type="ECO:0000256" key="4">
    <source>
        <dbReference type="ARBA" id="ARBA00022448"/>
    </source>
</evidence>
<dbReference type="AlphaFoldDB" id="A0AAE0W4Q7"/>
<organism evidence="12 13">
    <name type="scientific">Potamilus streckersoni</name>
    <dbReference type="NCBI Taxonomy" id="2493646"/>
    <lineage>
        <taxon>Eukaryota</taxon>
        <taxon>Metazoa</taxon>
        <taxon>Spiralia</taxon>
        <taxon>Lophotrochozoa</taxon>
        <taxon>Mollusca</taxon>
        <taxon>Bivalvia</taxon>
        <taxon>Autobranchia</taxon>
        <taxon>Heteroconchia</taxon>
        <taxon>Palaeoheterodonta</taxon>
        <taxon>Unionida</taxon>
        <taxon>Unionoidea</taxon>
        <taxon>Unionidae</taxon>
        <taxon>Ambleminae</taxon>
        <taxon>Lampsilini</taxon>
        <taxon>Potamilus</taxon>
    </lineage>
</organism>
<keyword evidence="6 11" id="KW-0999">Mitochondrion inner membrane</keyword>
<dbReference type="PANTHER" id="PTHR12219:SF8">
    <property type="entry name" value="NADH DEHYDROGENASE [UBIQUINONE] IRON-SULFUR PROTEIN 4, MITOCHONDRIAL"/>
    <property type="match status" value="1"/>
</dbReference>
<sequence>MATLFRIFWSARQVLPKRISRTLSSAPATSLTHTETKEPKESEITSITVDAKDDITMLSGVPEEHIKTRMVRICVPARNAMQSGSFNSRYWRIEFETRERWENPLMGWTSSADPLSNMAVNFSSKEAAIEFCEKNGWEYYVEEYKAPSSKKKSYGANFSWNKKTRVSTK</sequence>
<evidence type="ECO:0000256" key="8">
    <source>
        <dbReference type="ARBA" id="ARBA00022982"/>
    </source>
</evidence>
<evidence type="ECO:0000256" key="2">
    <source>
        <dbReference type="ARBA" id="ARBA00005882"/>
    </source>
</evidence>
<reference evidence="12" key="3">
    <citation type="submission" date="2023-05" db="EMBL/GenBank/DDBJ databases">
        <authorList>
            <person name="Smith C.H."/>
        </authorList>
    </citation>
    <scope>NUCLEOTIDE SEQUENCE</scope>
    <source>
        <strain evidence="12">CHS0354</strain>
        <tissue evidence="12">Mantle</tissue>
    </source>
</reference>
<dbReference type="PANTHER" id="PTHR12219">
    <property type="entry name" value="NADH-UBIQUINONE OXIDOREDUCTASE"/>
    <property type="match status" value="1"/>
</dbReference>
<dbReference type="GO" id="GO:0022900">
    <property type="term" value="P:electron transport chain"/>
    <property type="evidence" value="ECO:0007669"/>
    <property type="project" value="InterPro"/>
</dbReference>
<keyword evidence="9 11" id="KW-0496">Mitochondrion</keyword>
<dbReference type="Gene3D" id="3.30.160.190">
    <property type="entry name" value="atu1810 like domain"/>
    <property type="match status" value="1"/>
</dbReference>
<comment type="similarity">
    <text evidence="2 11">Belongs to the complex I NDUFS4 subunit family.</text>
</comment>
<evidence type="ECO:0000256" key="6">
    <source>
        <dbReference type="ARBA" id="ARBA00022792"/>
    </source>
</evidence>
<protein>
    <recommendedName>
        <fullName evidence="3 11">NADH dehydrogenase [ubiquinone] iron-sulfur protein 4, mitochondrial</fullName>
    </recommendedName>
</protein>
<keyword evidence="8 11" id="KW-0249">Electron transport</keyword>
<proteinExistence type="inferred from homology"/>